<feature type="domain" description="Protein kinase" evidence="1">
    <location>
        <begin position="255"/>
        <end position="530"/>
    </location>
</feature>
<dbReference type="InterPro" id="IPR011009">
    <property type="entry name" value="Kinase-like_dom_sf"/>
</dbReference>
<dbReference type="AlphaFoldDB" id="F8P4W1"/>
<dbReference type="GeneID" id="18820460"/>
<dbReference type="Gene3D" id="1.10.510.10">
    <property type="entry name" value="Transferase(Phosphotransferase) domain 1"/>
    <property type="match status" value="1"/>
</dbReference>
<dbReference type="Proteomes" id="UP000008064">
    <property type="component" value="Unassembled WGS sequence"/>
</dbReference>
<dbReference type="OrthoDB" id="5966500at2759"/>
<dbReference type="InterPro" id="IPR000719">
    <property type="entry name" value="Prot_kinase_dom"/>
</dbReference>
<dbReference type="PANTHER" id="PTHR44329:SF214">
    <property type="entry name" value="PROTEIN KINASE DOMAIN-CONTAINING PROTEIN"/>
    <property type="match status" value="1"/>
</dbReference>
<dbReference type="KEGG" id="sla:SERLADRAFT_474308"/>
<protein>
    <recommendedName>
        <fullName evidence="1">Protein kinase domain-containing protein</fullName>
    </recommendedName>
</protein>
<dbReference type="InterPro" id="IPR059179">
    <property type="entry name" value="MLKL-like_MCAfunc"/>
</dbReference>
<dbReference type="Gene3D" id="1.20.930.20">
    <property type="entry name" value="Adaptor protein Cbl, N-terminal domain"/>
    <property type="match status" value="1"/>
</dbReference>
<sequence>MFASFVSPTIGALEIAGSLCGVPYVQAAATVIQGITNACNQVVVHKKKAKQLAQDCNLLLNVISDHATGLAGTEIGHVVDEVMGVLQMVNGRTHKFASYSKFERYLKMAQIQDGLDYCSAEVHRAYKKFNFDSDLIIHKNQHHTMQMIQAHTAGIKETLLDLLTNQQEITRAVQNHQAGGSMARDLMRAGQEQMIRLESNLPQESFMVRPGARPPSPPPSPARTEQLQIQQALMNLQRLTSMAPSIKILDGQVTREGDMAVAGGPYSDVWLGSWLGVKVALKCLRMIENADSKFLKAEKRFEHEITVWSKLKHENVLTLYGVTNYYGAIHVVSPWQEHGNVLMYINNNPDVNPVRLLTQAANGIAYLHAQKVFHGNIKCSNILVSANGVVCICDFGLTQVIEEVTGGSLSATLTAAGSARWLAPELIQDENPNITAASDVYGYAMAALELLTRKRPFAHRKRDVTVVNDVVNERLTPPRPEEPEVKLWLNDELWSIMLKCWSWEPADRPAMAEVYTQVKAIADYYDEHDL</sequence>
<dbReference type="GO" id="GO:0004674">
    <property type="term" value="F:protein serine/threonine kinase activity"/>
    <property type="evidence" value="ECO:0007669"/>
    <property type="project" value="TreeGrafter"/>
</dbReference>
<dbReference type="HOGENOM" id="CLU_000288_7_38_1"/>
<organism>
    <name type="scientific">Serpula lacrymans var. lacrymans (strain S7.9)</name>
    <name type="common">Dry rot fungus</name>
    <dbReference type="NCBI Taxonomy" id="578457"/>
    <lineage>
        <taxon>Eukaryota</taxon>
        <taxon>Fungi</taxon>
        <taxon>Dikarya</taxon>
        <taxon>Basidiomycota</taxon>
        <taxon>Agaricomycotina</taxon>
        <taxon>Agaricomycetes</taxon>
        <taxon>Agaricomycetidae</taxon>
        <taxon>Boletales</taxon>
        <taxon>Coniophorineae</taxon>
        <taxon>Serpulaceae</taxon>
        <taxon>Serpula</taxon>
    </lineage>
</organism>
<dbReference type="EMBL" id="GL945438">
    <property type="protein sequence ID" value="EGO21648.1"/>
    <property type="molecule type" value="Genomic_DNA"/>
</dbReference>
<dbReference type="SUPFAM" id="SSF56112">
    <property type="entry name" value="Protein kinase-like (PK-like)"/>
    <property type="match status" value="1"/>
</dbReference>
<dbReference type="InterPro" id="IPR036537">
    <property type="entry name" value="Adaptor_Cbl_N_dom_sf"/>
</dbReference>
<dbReference type="RefSeq" id="XP_007321434.1">
    <property type="nucleotide sequence ID" value="XM_007321372.1"/>
</dbReference>
<proteinExistence type="predicted"/>
<dbReference type="InterPro" id="IPR001245">
    <property type="entry name" value="Ser-Thr/Tyr_kinase_cat_dom"/>
</dbReference>
<dbReference type="PANTHER" id="PTHR44329">
    <property type="entry name" value="SERINE/THREONINE-PROTEIN KINASE TNNI3K-RELATED"/>
    <property type="match status" value="1"/>
</dbReference>
<evidence type="ECO:0000313" key="2">
    <source>
        <dbReference type="EMBL" id="EGO21648.1"/>
    </source>
</evidence>
<dbReference type="Pfam" id="PF07714">
    <property type="entry name" value="PK_Tyr_Ser-Thr"/>
    <property type="match status" value="1"/>
</dbReference>
<accession>F8P4W1</accession>
<dbReference type="InterPro" id="IPR051681">
    <property type="entry name" value="Ser/Thr_Kinases-Pseudokinases"/>
</dbReference>
<reference evidence="2" key="1">
    <citation type="submission" date="2011-04" db="EMBL/GenBank/DDBJ databases">
        <title>Evolution of plant cell wall degrading machinery underlies the functional diversity of forest fungi.</title>
        <authorList>
            <consortium name="US DOE Joint Genome Institute (JGI-PGF)"/>
            <person name="Eastwood D.C."/>
            <person name="Floudas D."/>
            <person name="Binder M."/>
            <person name="Majcherczyk A."/>
            <person name="Schneider P."/>
            <person name="Aerts A."/>
            <person name="Asiegbu F.O."/>
            <person name="Baker S.E."/>
            <person name="Barry K."/>
            <person name="Bendiksby M."/>
            <person name="Blumentritt M."/>
            <person name="Coutinho P.M."/>
            <person name="Cullen D."/>
            <person name="Cullen D."/>
            <person name="Gathman A."/>
            <person name="Goodell B."/>
            <person name="Henrissat B."/>
            <person name="Ihrmark K."/>
            <person name="Kauserud H."/>
            <person name="Kohler A."/>
            <person name="LaButti K."/>
            <person name="Lapidus A."/>
            <person name="Lavin J.L."/>
            <person name="Lee Y.-H."/>
            <person name="Lindquist E."/>
            <person name="Lilly W."/>
            <person name="Lucas S."/>
            <person name="Morin E."/>
            <person name="Murat C."/>
            <person name="Oguiza J.A."/>
            <person name="Park J."/>
            <person name="Pisabarro A.G."/>
            <person name="Riley R."/>
            <person name="Rosling A."/>
            <person name="Salamov A."/>
            <person name="Schmidt O."/>
            <person name="Schmutz J."/>
            <person name="Skrede I."/>
            <person name="Stenlid J."/>
            <person name="Wiebenga A."/>
            <person name="Xie X."/>
            <person name="Kues U."/>
            <person name="Hibbett D.S."/>
            <person name="Hoffmeister D."/>
            <person name="Hogberg N."/>
            <person name="Martin F."/>
            <person name="Grigoriev I.V."/>
            <person name="Watkinson S.C."/>
        </authorList>
    </citation>
    <scope>NUCLEOTIDE SEQUENCE</scope>
    <source>
        <strain evidence="2">S7.9</strain>
    </source>
</reference>
<evidence type="ECO:0000259" key="1">
    <source>
        <dbReference type="PROSITE" id="PS50011"/>
    </source>
</evidence>
<dbReference type="GO" id="GO:0007166">
    <property type="term" value="P:cell surface receptor signaling pathway"/>
    <property type="evidence" value="ECO:0007669"/>
    <property type="project" value="InterPro"/>
</dbReference>
<dbReference type="GO" id="GO:0005524">
    <property type="term" value="F:ATP binding"/>
    <property type="evidence" value="ECO:0007669"/>
    <property type="project" value="InterPro"/>
</dbReference>
<gene>
    <name evidence="2" type="ORF">SERLADRAFT_474308</name>
</gene>
<name>F8P4W1_SERL9</name>
<dbReference type="CDD" id="cd21037">
    <property type="entry name" value="MLKL_NTD"/>
    <property type="match status" value="1"/>
</dbReference>
<dbReference type="PROSITE" id="PS50011">
    <property type="entry name" value="PROTEIN_KINASE_DOM"/>
    <property type="match status" value="1"/>
</dbReference>